<accession>A0ABV6V2G8</accession>
<dbReference type="CDD" id="cd16936">
    <property type="entry name" value="HATPase_RsbW-like"/>
    <property type="match status" value="1"/>
</dbReference>
<dbReference type="EMBL" id="JBHEZX010000001">
    <property type="protein sequence ID" value="MFC1407897.1"/>
    <property type="molecule type" value="Genomic_DNA"/>
</dbReference>
<evidence type="ECO:0000313" key="4">
    <source>
        <dbReference type="Proteomes" id="UP001592582"/>
    </source>
</evidence>
<name>A0ABV6V2G8_9ACTN</name>
<keyword evidence="3" id="KW-0067">ATP-binding</keyword>
<dbReference type="PANTHER" id="PTHR35526:SF3">
    <property type="entry name" value="ANTI-SIGMA-F FACTOR RSBW"/>
    <property type="match status" value="1"/>
</dbReference>
<reference evidence="3 4" key="1">
    <citation type="submission" date="2024-09" db="EMBL/GenBank/DDBJ databases">
        <authorList>
            <person name="Lee S.D."/>
        </authorList>
    </citation>
    <scope>NUCLEOTIDE SEQUENCE [LARGE SCALE GENOMIC DNA]</scope>
    <source>
        <strain evidence="3 4">N1-1</strain>
    </source>
</reference>
<keyword evidence="1" id="KW-0418">Kinase</keyword>
<dbReference type="RefSeq" id="WP_380501226.1">
    <property type="nucleotide sequence ID" value="NZ_JBHEZX010000001.1"/>
</dbReference>
<evidence type="ECO:0000313" key="3">
    <source>
        <dbReference type="EMBL" id="MFC1407897.1"/>
    </source>
</evidence>
<evidence type="ECO:0000256" key="1">
    <source>
        <dbReference type="ARBA" id="ARBA00022527"/>
    </source>
</evidence>
<feature type="domain" description="Histidine kinase/HSP90-like ATPase" evidence="2">
    <location>
        <begin position="13"/>
        <end position="124"/>
    </location>
</feature>
<dbReference type="InterPro" id="IPR003594">
    <property type="entry name" value="HATPase_dom"/>
</dbReference>
<sequence length="187" mass="20094">MNEHDRQYELHLTAEPRRLTVVRRIVAAHLRHWNLSELSDLTELGVTELLSNVHRHVGPGADCVLRLAYSDGCLRCEVHDGGAALPRLLRPDDDEISGRGLALVAAISKEWGAEAEQTGKVVWFALRAVPAPEPAVAVEPAEPAVVAAEPAAVPVGGAADPERPLRLAWSADPVKLKEVEVLEPAAG</sequence>
<dbReference type="InterPro" id="IPR036890">
    <property type="entry name" value="HATPase_C_sf"/>
</dbReference>
<dbReference type="PANTHER" id="PTHR35526">
    <property type="entry name" value="ANTI-SIGMA-F FACTOR RSBW-RELATED"/>
    <property type="match status" value="1"/>
</dbReference>
<comment type="caution">
    <text evidence="3">The sequence shown here is derived from an EMBL/GenBank/DDBJ whole genome shotgun (WGS) entry which is preliminary data.</text>
</comment>
<organism evidence="3 4">
    <name type="scientific">Streptacidiphilus alkalitolerans</name>
    <dbReference type="NCBI Taxonomy" id="3342712"/>
    <lineage>
        <taxon>Bacteria</taxon>
        <taxon>Bacillati</taxon>
        <taxon>Actinomycetota</taxon>
        <taxon>Actinomycetes</taxon>
        <taxon>Kitasatosporales</taxon>
        <taxon>Streptomycetaceae</taxon>
        <taxon>Streptacidiphilus</taxon>
    </lineage>
</organism>
<keyword evidence="1" id="KW-0808">Transferase</keyword>
<dbReference type="InterPro" id="IPR050267">
    <property type="entry name" value="Anti-sigma-factor_SerPK"/>
</dbReference>
<protein>
    <submittedName>
        <fullName evidence="3">ATP-binding protein</fullName>
    </submittedName>
</protein>
<dbReference type="Gene3D" id="3.30.565.10">
    <property type="entry name" value="Histidine kinase-like ATPase, C-terminal domain"/>
    <property type="match status" value="1"/>
</dbReference>
<dbReference type="Pfam" id="PF13581">
    <property type="entry name" value="HATPase_c_2"/>
    <property type="match status" value="1"/>
</dbReference>
<keyword evidence="1" id="KW-0723">Serine/threonine-protein kinase</keyword>
<proteinExistence type="predicted"/>
<evidence type="ECO:0000259" key="2">
    <source>
        <dbReference type="Pfam" id="PF13581"/>
    </source>
</evidence>
<dbReference type="GO" id="GO:0005524">
    <property type="term" value="F:ATP binding"/>
    <property type="evidence" value="ECO:0007669"/>
    <property type="project" value="UniProtKB-KW"/>
</dbReference>
<dbReference type="Proteomes" id="UP001592582">
    <property type="component" value="Unassembled WGS sequence"/>
</dbReference>
<keyword evidence="3" id="KW-0547">Nucleotide-binding</keyword>
<keyword evidence="4" id="KW-1185">Reference proteome</keyword>
<dbReference type="SUPFAM" id="SSF55874">
    <property type="entry name" value="ATPase domain of HSP90 chaperone/DNA topoisomerase II/histidine kinase"/>
    <property type="match status" value="1"/>
</dbReference>
<gene>
    <name evidence="3" type="ORF">ACEZDG_01225</name>
</gene>